<keyword evidence="2" id="KW-0645">Protease</keyword>
<sequence>MSSLEEPLGLGDLPKLSINRLGRFDDDHITGKEFFDLLLSSASKILNTWFEAGVHTPGSGYVLLHHVMGETGGLGLNEEVQPNMDSKTKFSDVKVVDEAKAELEEIVHYLRDPKVALEEILYQFEEKLQAEREEAARKQEGLQAQLQAQQAALEENQSLLRQAQEEVNGMHTKFEETNALLRADLKLQKD</sequence>
<keyword evidence="1" id="KW-0175">Coiled coil</keyword>
<evidence type="ECO:0000313" key="2">
    <source>
        <dbReference type="EMBL" id="PWZ04102.1"/>
    </source>
</evidence>
<dbReference type="PANTHER" id="PTHR33063">
    <property type="entry name" value="OS02G0583500 PROTEIN"/>
    <property type="match status" value="1"/>
</dbReference>
<keyword evidence="2" id="KW-0482">Metalloprotease</keyword>
<comment type="caution">
    <text evidence="2">The sequence shown here is derived from an EMBL/GenBank/DDBJ whole genome shotgun (WGS) entry which is preliminary data.</text>
</comment>
<gene>
    <name evidence="2" type="primary">FTSH4_1</name>
    <name evidence="2" type="ORF">Zm00014a_027657</name>
</gene>
<reference evidence="2 3" key="1">
    <citation type="journal article" date="2018" name="Nat. Genet.">
        <title>Extensive intraspecific gene order and gene structural variations between Mo17 and other maize genomes.</title>
        <authorList>
            <person name="Sun S."/>
            <person name="Zhou Y."/>
            <person name="Chen J."/>
            <person name="Shi J."/>
            <person name="Zhao H."/>
            <person name="Zhao H."/>
            <person name="Song W."/>
            <person name="Zhang M."/>
            <person name="Cui Y."/>
            <person name="Dong X."/>
            <person name="Liu H."/>
            <person name="Ma X."/>
            <person name="Jiao Y."/>
            <person name="Wang B."/>
            <person name="Wei X."/>
            <person name="Stein J.C."/>
            <person name="Glaubitz J.C."/>
            <person name="Lu F."/>
            <person name="Yu G."/>
            <person name="Liang C."/>
            <person name="Fengler K."/>
            <person name="Li B."/>
            <person name="Rafalski A."/>
            <person name="Schnable P.S."/>
            <person name="Ware D.H."/>
            <person name="Buckler E.S."/>
            <person name="Lai J."/>
        </authorList>
    </citation>
    <scope>NUCLEOTIDE SEQUENCE [LARGE SCALE GENOMIC DNA]</scope>
    <source>
        <strain evidence="3">cv. Missouri 17</strain>
        <tissue evidence="2">Seedling</tissue>
    </source>
</reference>
<dbReference type="EMBL" id="NCVQ01000941">
    <property type="protein sequence ID" value="PWZ04102.1"/>
    <property type="molecule type" value="Genomic_DNA"/>
</dbReference>
<protein>
    <submittedName>
        <fullName evidence="2">ATP-dependent zinc metalloprotease FTSH 4, mitochondrial</fullName>
    </submittedName>
</protein>
<organism evidence="2 3">
    <name type="scientific">Zea mays</name>
    <name type="common">Maize</name>
    <dbReference type="NCBI Taxonomy" id="4577"/>
    <lineage>
        <taxon>Eukaryota</taxon>
        <taxon>Viridiplantae</taxon>
        <taxon>Streptophyta</taxon>
        <taxon>Embryophyta</taxon>
        <taxon>Tracheophyta</taxon>
        <taxon>Spermatophyta</taxon>
        <taxon>Magnoliopsida</taxon>
        <taxon>Liliopsida</taxon>
        <taxon>Poales</taxon>
        <taxon>Poaceae</taxon>
        <taxon>PACMAD clade</taxon>
        <taxon>Panicoideae</taxon>
        <taxon>Andropogonodae</taxon>
        <taxon>Andropogoneae</taxon>
        <taxon>Tripsacinae</taxon>
        <taxon>Zea</taxon>
    </lineage>
</organism>
<dbReference type="PANTHER" id="PTHR33063:SF18">
    <property type="entry name" value="RECF_RECN_SMC N-TERMINAL DOMAIN-CONTAINING PROTEIN"/>
    <property type="match status" value="1"/>
</dbReference>
<accession>A0A3L6D6C8</accession>
<proteinExistence type="predicted"/>
<keyword evidence="2" id="KW-0378">Hydrolase</keyword>
<dbReference type="ExpressionAtlas" id="A0A3L6D6C8">
    <property type="expression patterns" value="baseline"/>
</dbReference>
<dbReference type="AlphaFoldDB" id="A0A3L6D6C8"/>
<feature type="coiled-coil region" evidence="1">
    <location>
        <begin position="114"/>
        <end position="166"/>
    </location>
</feature>
<dbReference type="Proteomes" id="UP000251960">
    <property type="component" value="Unassembled WGS sequence"/>
</dbReference>
<evidence type="ECO:0000256" key="1">
    <source>
        <dbReference type="SAM" id="Coils"/>
    </source>
</evidence>
<name>A0A3L6D6C8_MAIZE</name>
<dbReference type="GO" id="GO:0008237">
    <property type="term" value="F:metallopeptidase activity"/>
    <property type="evidence" value="ECO:0007669"/>
    <property type="project" value="UniProtKB-KW"/>
</dbReference>
<evidence type="ECO:0000313" key="3">
    <source>
        <dbReference type="Proteomes" id="UP000251960"/>
    </source>
</evidence>
<dbReference type="GO" id="GO:0006508">
    <property type="term" value="P:proteolysis"/>
    <property type="evidence" value="ECO:0007669"/>
    <property type="project" value="UniProtKB-KW"/>
</dbReference>